<feature type="signal peptide" evidence="1">
    <location>
        <begin position="1"/>
        <end position="32"/>
    </location>
</feature>
<protein>
    <submittedName>
        <fullName evidence="2">Uncharacterized protein</fullName>
    </submittedName>
</protein>
<evidence type="ECO:0000313" key="3">
    <source>
        <dbReference type="Proteomes" id="UP000008850"/>
    </source>
</evidence>
<dbReference type="STRING" id="1082931.KKY_140"/>
<sequence length="292" mass="32356">MNISGARTAAKLKAVLLSIAVLALAPSAGALAQSDRALEAVPEAFAEVLPQWVEGTWGFVHPEGCFRFYWGCYGSQEDYNAGIEPKNPFPLTEEARAFHEEVIANLNEGRSIFDPNALCYPSGMPDIARSNFKLAPGPTGDRWYLVLNGNEFRTIWLDGREMPDVEPYDYTFYGDSVGHFEGDTLVIETRNMVGENTAISPNTPKSDNFWVIERWTPVSADEFTAEITFMDEERFTEPFTETYQVRRNAGGETGRPSDPCITGVGQRYIPDPETGEQLLTGPGGMALEFAEE</sequence>
<dbReference type="AlphaFoldDB" id="G4R733"/>
<feature type="chain" id="PRO_5003467790" evidence="1">
    <location>
        <begin position="33"/>
        <end position="292"/>
    </location>
</feature>
<proteinExistence type="predicted"/>
<keyword evidence="1" id="KW-0732">Signal</keyword>
<dbReference type="KEGG" id="phl:KKY_140"/>
<dbReference type="HOGENOM" id="CLU_952644_0_0_5"/>
<name>G4R733_PELHB</name>
<keyword evidence="3" id="KW-1185">Reference proteome</keyword>
<dbReference type="RefSeq" id="WP_014129338.1">
    <property type="nucleotide sequence ID" value="NC_016078.1"/>
</dbReference>
<evidence type="ECO:0000256" key="1">
    <source>
        <dbReference type="SAM" id="SignalP"/>
    </source>
</evidence>
<dbReference type="EMBL" id="CP003075">
    <property type="protein sequence ID" value="AEQ50187.1"/>
    <property type="molecule type" value="Genomic_DNA"/>
</dbReference>
<reference evidence="2 3" key="1">
    <citation type="journal article" date="2012" name="J. Bacteriol.">
        <title>Complete genome sequence of Pelagibacterium halotolerans B2T.</title>
        <authorList>
            <person name="Huo Y.Y."/>
            <person name="Cheng H."/>
            <person name="Han X.F."/>
            <person name="Jiang X.W."/>
            <person name="Sun C."/>
            <person name="Zhang X.Q."/>
            <person name="Zhu X.F."/>
            <person name="Liu Y.F."/>
            <person name="Li P.F."/>
            <person name="Ni P.X."/>
            <person name="Wu M."/>
        </authorList>
    </citation>
    <scope>NUCLEOTIDE SEQUENCE [LARGE SCALE GENOMIC DNA]</scope>
    <source>
        <strain evidence="3">DSM 22347 / JCM 15775 / CGMCC 1.7692 / B2</strain>
    </source>
</reference>
<organism evidence="2 3">
    <name type="scientific">Pelagibacterium halotolerans (strain DSM 22347 / JCM 15775 / CGMCC 1.7692 / B2)</name>
    <dbReference type="NCBI Taxonomy" id="1082931"/>
    <lineage>
        <taxon>Bacteria</taxon>
        <taxon>Pseudomonadati</taxon>
        <taxon>Pseudomonadota</taxon>
        <taxon>Alphaproteobacteria</taxon>
        <taxon>Hyphomicrobiales</taxon>
        <taxon>Devosiaceae</taxon>
        <taxon>Pelagibacterium</taxon>
    </lineage>
</organism>
<accession>G4R733</accession>
<dbReference type="Proteomes" id="UP000008850">
    <property type="component" value="Chromosome"/>
</dbReference>
<gene>
    <name evidence="2" type="ordered locus">KKY_140</name>
</gene>
<evidence type="ECO:0000313" key="2">
    <source>
        <dbReference type="EMBL" id="AEQ50187.1"/>
    </source>
</evidence>